<gene>
    <name evidence="8" type="primary">nadK</name>
    <name evidence="9" type="ORF">OMM_00452</name>
</gene>
<evidence type="ECO:0000256" key="3">
    <source>
        <dbReference type="ARBA" id="ARBA00022777"/>
    </source>
</evidence>
<feature type="active site" description="Proton acceptor" evidence="8">
    <location>
        <position position="60"/>
    </location>
</feature>
<evidence type="ECO:0000256" key="5">
    <source>
        <dbReference type="ARBA" id="ARBA00022857"/>
    </source>
</evidence>
<dbReference type="InterPro" id="IPR016064">
    <property type="entry name" value="NAD/diacylglycerol_kinase_sf"/>
</dbReference>
<keyword evidence="4 8" id="KW-0067">ATP-binding</keyword>
<comment type="cofactor">
    <cofactor evidence="8">
        <name>a divalent metal cation</name>
        <dbReference type="ChEBI" id="CHEBI:60240"/>
    </cofactor>
</comment>
<feature type="binding site" evidence="8">
    <location>
        <begin position="60"/>
        <end position="61"/>
    </location>
    <ligand>
        <name>NAD(+)</name>
        <dbReference type="ChEBI" id="CHEBI:57540"/>
    </ligand>
</feature>
<evidence type="ECO:0000256" key="4">
    <source>
        <dbReference type="ARBA" id="ARBA00022840"/>
    </source>
</evidence>
<feature type="binding site" evidence="8">
    <location>
        <position position="234"/>
    </location>
    <ligand>
        <name>NAD(+)</name>
        <dbReference type="ChEBI" id="CHEBI:57540"/>
    </ligand>
</feature>
<keyword evidence="5 8" id="KW-0521">NADP</keyword>
<comment type="function">
    <text evidence="8">Involved in the regulation of the intracellular balance of NAD and NADP, and is a key enzyme in the biosynthesis of NADP. Catalyzes specifically the phosphorylation on 2'-hydroxyl of the adenosine moiety of NAD to yield NADP.</text>
</comment>
<dbReference type="Pfam" id="PF20143">
    <property type="entry name" value="NAD_kinase_C"/>
    <property type="match status" value="1"/>
</dbReference>
<dbReference type="InterPro" id="IPR017437">
    <property type="entry name" value="ATP-NAD_kinase_PpnK-typ_C"/>
</dbReference>
<dbReference type="EMBL" id="ATBP01000021">
    <property type="protein sequence ID" value="ETR74094.1"/>
    <property type="molecule type" value="Genomic_DNA"/>
</dbReference>
<evidence type="ECO:0000313" key="10">
    <source>
        <dbReference type="Proteomes" id="UP000189670"/>
    </source>
</evidence>
<dbReference type="SUPFAM" id="SSF111331">
    <property type="entry name" value="NAD kinase/diacylglycerol kinase-like"/>
    <property type="match status" value="1"/>
</dbReference>
<feature type="binding site" evidence="8">
    <location>
        <begin position="134"/>
        <end position="135"/>
    </location>
    <ligand>
        <name>NAD(+)</name>
        <dbReference type="ChEBI" id="CHEBI:57540"/>
    </ligand>
</feature>
<sequence>MLKPDPRIEQKAHELVQWFDERKVETIILHSSPPSANLLNDPPIQEMPANVSVVFVLGGDGTFLNAVRWIGKQDIPVVGVKFGRIGFLSETTEEYLIPLAEAIFHKKYSIEKRMRLKATLQTNDQIKTAQYVLNDVVINKGTLARLASIQTYIDGHDLTTYKADGLIVSTPTGSTAYSLAAGGPVVHPALSAIMMTPICPFTLTNRPLIIPDIARIEIKMVQDSTDILVTFDGQTGLPITDQDRLLIEKADYPVSMIKMPDKNYFDVLKTKLRWSGGR</sequence>
<evidence type="ECO:0000256" key="1">
    <source>
        <dbReference type="ARBA" id="ARBA00022679"/>
    </source>
</evidence>
<dbReference type="EC" id="2.7.1.23" evidence="8"/>
<keyword evidence="2 8" id="KW-0547">Nucleotide-binding</keyword>
<evidence type="ECO:0000256" key="2">
    <source>
        <dbReference type="ARBA" id="ARBA00022741"/>
    </source>
</evidence>
<dbReference type="GO" id="GO:0005524">
    <property type="term" value="F:ATP binding"/>
    <property type="evidence" value="ECO:0007669"/>
    <property type="project" value="UniProtKB-KW"/>
</dbReference>
<dbReference type="PANTHER" id="PTHR20275:SF0">
    <property type="entry name" value="NAD KINASE"/>
    <property type="match status" value="1"/>
</dbReference>
<keyword evidence="8" id="KW-0963">Cytoplasm</keyword>
<reference evidence="10" key="1">
    <citation type="submission" date="2012-11" db="EMBL/GenBank/DDBJ databases">
        <authorList>
            <person name="Lucero-Rivera Y.E."/>
            <person name="Tovar-Ramirez D."/>
        </authorList>
    </citation>
    <scope>NUCLEOTIDE SEQUENCE [LARGE SCALE GENOMIC DNA]</scope>
    <source>
        <strain evidence="10">Araruama</strain>
    </source>
</reference>
<comment type="caution">
    <text evidence="8">Lacks conserved residue(s) required for the propagation of feature annotation.</text>
</comment>
<dbReference type="Pfam" id="PF01513">
    <property type="entry name" value="NAD_kinase"/>
    <property type="match status" value="1"/>
</dbReference>
<dbReference type="GO" id="GO:0003951">
    <property type="term" value="F:NAD+ kinase activity"/>
    <property type="evidence" value="ECO:0007669"/>
    <property type="project" value="UniProtKB-UniRule"/>
</dbReference>
<dbReference type="AlphaFoldDB" id="A0A1V1PH48"/>
<dbReference type="GO" id="GO:0006741">
    <property type="term" value="P:NADP+ biosynthetic process"/>
    <property type="evidence" value="ECO:0007669"/>
    <property type="project" value="UniProtKB-UniRule"/>
</dbReference>
<protein>
    <recommendedName>
        <fullName evidence="8">NAD kinase</fullName>
        <ecNumber evidence="8">2.7.1.23</ecNumber>
    </recommendedName>
    <alternativeName>
        <fullName evidence="8">ATP-dependent NAD kinase</fullName>
    </alternativeName>
</protein>
<accession>A0A1V1PH48</accession>
<name>A0A1V1PH48_9BACT</name>
<keyword evidence="1 8" id="KW-0808">Transferase</keyword>
<feature type="binding site" evidence="8">
    <location>
        <position position="145"/>
    </location>
    <ligand>
        <name>NAD(+)</name>
        <dbReference type="ChEBI" id="CHEBI:57540"/>
    </ligand>
</feature>
<keyword evidence="6 8" id="KW-0520">NAD</keyword>
<dbReference type="FunFam" id="2.60.200.30:FF:000009">
    <property type="entry name" value="Poly(P)/ATP NAD kinase"/>
    <property type="match status" value="1"/>
</dbReference>
<evidence type="ECO:0000256" key="7">
    <source>
        <dbReference type="ARBA" id="ARBA00047925"/>
    </source>
</evidence>
<proteinExistence type="inferred from homology"/>
<dbReference type="InterPro" id="IPR002504">
    <property type="entry name" value="NADK"/>
</dbReference>
<comment type="subcellular location">
    <subcellularLocation>
        <location evidence="8">Cytoplasm</location>
    </subcellularLocation>
</comment>
<comment type="catalytic activity">
    <reaction evidence="7 8">
        <text>NAD(+) + ATP = ADP + NADP(+) + H(+)</text>
        <dbReference type="Rhea" id="RHEA:18629"/>
        <dbReference type="ChEBI" id="CHEBI:15378"/>
        <dbReference type="ChEBI" id="CHEBI:30616"/>
        <dbReference type="ChEBI" id="CHEBI:57540"/>
        <dbReference type="ChEBI" id="CHEBI:58349"/>
        <dbReference type="ChEBI" id="CHEBI:456216"/>
        <dbReference type="EC" id="2.7.1.23"/>
    </reaction>
</comment>
<organism evidence="9 10">
    <name type="scientific">Candidatus Magnetoglobus multicellularis str. Araruama</name>
    <dbReference type="NCBI Taxonomy" id="890399"/>
    <lineage>
        <taxon>Bacteria</taxon>
        <taxon>Pseudomonadati</taxon>
        <taxon>Thermodesulfobacteriota</taxon>
        <taxon>Desulfobacteria</taxon>
        <taxon>Desulfobacterales</taxon>
        <taxon>Desulfobacteraceae</taxon>
        <taxon>Candidatus Magnetoglobus</taxon>
    </lineage>
</organism>
<dbReference type="Gene3D" id="3.40.50.10330">
    <property type="entry name" value="Probable inorganic polyphosphate/atp-NAD kinase, domain 1"/>
    <property type="match status" value="1"/>
</dbReference>
<evidence type="ECO:0000256" key="6">
    <source>
        <dbReference type="ARBA" id="ARBA00023027"/>
    </source>
</evidence>
<evidence type="ECO:0000256" key="8">
    <source>
        <dbReference type="HAMAP-Rule" id="MF_00361"/>
    </source>
</evidence>
<dbReference type="Gene3D" id="2.60.200.30">
    <property type="entry name" value="Probable inorganic polyphosphate/atp-NAD kinase, domain 2"/>
    <property type="match status" value="1"/>
</dbReference>
<feature type="binding site" evidence="8">
    <location>
        <position position="164"/>
    </location>
    <ligand>
        <name>NAD(+)</name>
        <dbReference type="ChEBI" id="CHEBI:57540"/>
    </ligand>
</feature>
<dbReference type="GO" id="GO:0019674">
    <property type="term" value="P:NAD+ metabolic process"/>
    <property type="evidence" value="ECO:0007669"/>
    <property type="project" value="InterPro"/>
</dbReference>
<comment type="caution">
    <text evidence="9">The sequence shown here is derived from an EMBL/GenBank/DDBJ whole genome shotgun (WGS) entry which is preliminary data.</text>
</comment>
<dbReference type="HAMAP" id="MF_00361">
    <property type="entry name" value="NAD_kinase"/>
    <property type="match status" value="1"/>
</dbReference>
<dbReference type="GO" id="GO:0046872">
    <property type="term" value="F:metal ion binding"/>
    <property type="evidence" value="ECO:0007669"/>
    <property type="project" value="UniProtKB-UniRule"/>
</dbReference>
<dbReference type="GO" id="GO:0051287">
    <property type="term" value="F:NAD binding"/>
    <property type="evidence" value="ECO:0007669"/>
    <property type="project" value="UniProtKB-ARBA"/>
</dbReference>
<evidence type="ECO:0000313" key="9">
    <source>
        <dbReference type="EMBL" id="ETR74094.1"/>
    </source>
</evidence>
<dbReference type="PANTHER" id="PTHR20275">
    <property type="entry name" value="NAD KINASE"/>
    <property type="match status" value="1"/>
</dbReference>
<keyword evidence="3 8" id="KW-0418">Kinase</keyword>
<dbReference type="GO" id="GO:0005737">
    <property type="term" value="C:cytoplasm"/>
    <property type="evidence" value="ECO:0007669"/>
    <property type="project" value="UniProtKB-SubCell"/>
</dbReference>
<comment type="similarity">
    <text evidence="8">Belongs to the NAD kinase family.</text>
</comment>
<dbReference type="InterPro" id="IPR017438">
    <property type="entry name" value="ATP-NAD_kinase_N"/>
</dbReference>
<dbReference type="Proteomes" id="UP000189670">
    <property type="component" value="Unassembled WGS sequence"/>
</dbReference>
<feature type="binding site" evidence="8">
    <location>
        <position position="162"/>
    </location>
    <ligand>
        <name>NAD(+)</name>
        <dbReference type="ChEBI" id="CHEBI:57540"/>
    </ligand>
</feature>